<accession>A0A813R395</accession>
<protein>
    <recommendedName>
        <fullName evidence="3">RUN domain-containing protein</fullName>
    </recommendedName>
</protein>
<feature type="compositionally biased region" description="Polar residues" evidence="1">
    <location>
        <begin position="992"/>
        <end position="1001"/>
    </location>
</feature>
<keyword evidence="2" id="KW-0812">Transmembrane</keyword>
<feature type="compositionally biased region" description="Pro residues" evidence="1">
    <location>
        <begin position="1076"/>
        <end position="1090"/>
    </location>
</feature>
<dbReference type="Proteomes" id="UP000663864">
    <property type="component" value="Unassembled WGS sequence"/>
</dbReference>
<gene>
    <name evidence="4" type="ORF">ZHD862_LOCUS1118</name>
</gene>
<dbReference type="InterPro" id="IPR037213">
    <property type="entry name" value="Run_dom_sf"/>
</dbReference>
<dbReference type="AlphaFoldDB" id="A0A813R395"/>
<name>A0A813R395_9BILA</name>
<feature type="compositionally biased region" description="Acidic residues" evidence="1">
    <location>
        <begin position="215"/>
        <end position="227"/>
    </location>
</feature>
<dbReference type="EMBL" id="CAJNOT010000018">
    <property type="protein sequence ID" value="CAF0775929.1"/>
    <property type="molecule type" value="Genomic_DNA"/>
</dbReference>
<evidence type="ECO:0000256" key="2">
    <source>
        <dbReference type="SAM" id="Phobius"/>
    </source>
</evidence>
<comment type="caution">
    <text evidence="4">The sequence shown here is derived from an EMBL/GenBank/DDBJ whole genome shotgun (WGS) entry which is preliminary data.</text>
</comment>
<evidence type="ECO:0000256" key="1">
    <source>
        <dbReference type="SAM" id="MobiDB-lite"/>
    </source>
</evidence>
<dbReference type="InterPro" id="IPR047343">
    <property type="entry name" value="RUSC1_2"/>
</dbReference>
<organism evidence="4 5">
    <name type="scientific">Rotaria sordida</name>
    <dbReference type="NCBI Taxonomy" id="392033"/>
    <lineage>
        <taxon>Eukaryota</taxon>
        <taxon>Metazoa</taxon>
        <taxon>Spiralia</taxon>
        <taxon>Gnathifera</taxon>
        <taxon>Rotifera</taxon>
        <taxon>Eurotatoria</taxon>
        <taxon>Bdelloidea</taxon>
        <taxon>Philodinida</taxon>
        <taxon>Philodinidae</taxon>
        <taxon>Rotaria</taxon>
    </lineage>
</organism>
<dbReference type="Pfam" id="PF02759">
    <property type="entry name" value="RUN"/>
    <property type="match status" value="1"/>
</dbReference>
<feature type="region of interest" description="Disordered" evidence="1">
    <location>
        <begin position="1036"/>
        <end position="1112"/>
    </location>
</feature>
<dbReference type="SUPFAM" id="SSF140741">
    <property type="entry name" value="RUN domain-like"/>
    <property type="match status" value="1"/>
</dbReference>
<feature type="region of interest" description="Disordered" evidence="1">
    <location>
        <begin position="112"/>
        <end position="136"/>
    </location>
</feature>
<reference evidence="4" key="1">
    <citation type="submission" date="2021-02" db="EMBL/GenBank/DDBJ databases">
        <authorList>
            <person name="Nowell W R."/>
        </authorList>
    </citation>
    <scope>NUCLEOTIDE SEQUENCE</scope>
</reference>
<feature type="compositionally biased region" description="Low complexity" evidence="1">
    <location>
        <begin position="1002"/>
        <end position="1013"/>
    </location>
</feature>
<feature type="compositionally biased region" description="Low complexity" evidence="1">
    <location>
        <begin position="429"/>
        <end position="447"/>
    </location>
</feature>
<feature type="transmembrane region" description="Helical" evidence="2">
    <location>
        <begin position="7"/>
        <end position="28"/>
    </location>
</feature>
<dbReference type="InterPro" id="IPR004012">
    <property type="entry name" value="Run_dom"/>
</dbReference>
<keyword evidence="2" id="KW-1133">Transmembrane helix</keyword>
<feature type="compositionally biased region" description="Low complexity" evidence="1">
    <location>
        <begin position="600"/>
        <end position="621"/>
    </location>
</feature>
<feature type="region of interest" description="Disordered" evidence="1">
    <location>
        <begin position="600"/>
        <end position="631"/>
    </location>
</feature>
<feature type="domain" description="RUN" evidence="3">
    <location>
        <begin position="855"/>
        <end position="993"/>
    </location>
</feature>
<dbReference type="PROSITE" id="PS50826">
    <property type="entry name" value="RUN"/>
    <property type="match status" value="1"/>
</dbReference>
<feature type="compositionally biased region" description="Low complexity" evidence="1">
    <location>
        <begin position="249"/>
        <end position="259"/>
    </location>
</feature>
<feature type="compositionally biased region" description="Low complexity" evidence="1">
    <location>
        <begin position="228"/>
        <end position="238"/>
    </location>
</feature>
<evidence type="ECO:0000313" key="5">
    <source>
        <dbReference type="Proteomes" id="UP000663864"/>
    </source>
</evidence>
<dbReference type="Gene3D" id="1.20.58.900">
    <property type="match status" value="1"/>
</dbReference>
<dbReference type="PANTHER" id="PTHR15591:SF13">
    <property type="entry name" value="RUN DOMAIN-CONTAINING PROTEIN"/>
    <property type="match status" value="1"/>
</dbReference>
<keyword evidence="2" id="KW-0472">Membrane</keyword>
<feature type="region of interest" description="Disordered" evidence="1">
    <location>
        <begin position="206"/>
        <end position="266"/>
    </location>
</feature>
<evidence type="ECO:0000313" key="4">
    <source>
        <dbReference type="EMBL" id="CAF0775929.1"/>
    </source>
</evidence>
<sequence length="1112" mass="125042">MGQISSTAIIILVVIAVVIVIIVLSLLICCLCKKCDQCARWSRGRAIEREETARDREIAESRRHFNEIRQQQDLVHDQLRQTTIIDSMFNQNCGTTLVSQLLDSIDSHLKTVHSPMEQQQPQQQQLPEYEMSVDTPDDDELWLSGHRSIFSSYGSYCRKTAPQIRDSQYEGFHWDLYEDRNYHHLAFEQDQHDIPATSLSEWSMRLSSGINGGEGDTEDDADVEGDDTTSSSDPPRTSWHAIKSKSIHRSCSSSANTSDSSEHRSRSPLTLYRLFQRTRSQQHPCRLYQNFSDKSVCDSLTSSSSCSNINKLNGTNKNKHKTPMPRFKLLSPTTFSQIKLNKSNSHNDFLSSTESKEQFKASNQAVIPRRSVDQCLQTSIHIDNTPSCQPSSIRRYIPRSTSRPLNKDHHCLQTDNSSVIRSKSVDRSLNNNIKNSNSNNPSQPSTSHRSLPTISSLPDLSFLTYYAKENPAPPQLPSLISTNQTKPHCARMKSTLSEPSSLTKKTTRTVFYCSIKVPSVSSSPPSSIPMRPTTLHPPISTIQRPRTLKEIKRIKSIKTSPTTMGNSPLRALPLSPSVPSNVDNHIKEEEEHATFSLTCSSTSTSANSTSSSGYFSNSSTNHPRHIQTPMSSYPLKSCLKRAKTEDLTTTPLTPASTTTANVLAVGAAGDIFTLAAQTLAARLGDHNIETSRHRRYSAPTISSHQQNFSIQLQTRQKGCTLSEHDLRAKKSVSFCDDIARRLITPSTSPKHRPTPPPMIPRRYDRDYCDLVPRESLTDSPPSEFNLSDDEHEDHHEAHLINFTEHAPSEITKPLPVKYGSDKYLIDAFANTVLHILEIKCGDPQSYYLNNITNRELDRTLRQDLCPLLREVLEDGLRQYSGSLFSKKINLWRLIDFTTPKTGRFNDAKVKAQLGLSSTVDWIEKFNAFIYHLLNLHELAAWLTHFLSNRSMFTAYYESWAFILVHVDNDLFERITNQLEKLSPLPFRLKYTHSSNVNPSPRTTTTTTTSATTTNQRPSSLIPKRFNVRAWLRDRKTQVKISPKEPTTTPPSSSLMSKSPSSSTIPSSKSVSTIPTKPSPTVPSVPPPLLPPNVSLRRKLGSIPVPKRHQTVH</sequence>
<proteinExistence type="predicted"/>
<dbReference type="SMART" id="SM00593">
    <property type="entry name" value="RUN"/>
    <property type="match status" value="1"/>
</dbReference>
<feature type="compositionally biased region" description="Low complexity" evidence="1">
    <location>
        <begin position="1039"/>
        <end position="1075"/>
    </location>
</feature>
<dbReference type="PANTHER" id="PTHR15591">
    <property type="entry name" value="RUN AND SH3 DOMAIN CONTAINING"/>
    <property type="match status" value="1"/>
</dbReference>
<feature type="region of interest" description="Disordered" evidence="1">
    <location>
        <begin position="429"/>
        <end position="453"/>
    </location>
</feature>
<feature type="region of interest" description="Disordered" evidence="1">
    <location>
        <begin position="744"/>
        <end position="763"/>
    </location>
</feature>
<dbReference type="GO" id="GO:0031410">
    <property type="term" value="C:cytoplasmic vesicle"/>
    <property type="evidence" value="ECO:0007669"/>
    <property type="project" value="TreeGrafter"/>
</dbReference>
<feature type="region of interest" description="Disordered" evidence="1">
    <location>
        <begin position="992"/>
        <end position="1018"/>
    </location>
</feature>
<feature type="compositionally biased region" description="Basic residues" evidence="1">
    <location>
        <begin position="1095"/>
        <end position="1112"/>
    </location>
</feature>
<evidence type="ECO:0000259" key="3">
    <source>
        <dbReference type="PROSITE" id="PS50826"/>
    </source>
</evidence>